<comment type="caution">
    <text evidence="1">The sequence shown here is derived from an EMBL/GenBank/DDBJ whole genome shotgun (WGS) entry which is preliminary data.</text>
</comment>
<protein>
    <submittedName>
        <fullName evidence="1">Uncharacterized protein</fullName>
    </submittedName>
</protein>
<dbReference type="InterPro" id="IPR049973">
    <property type="entry name" value="STY0301-like"/>
</dbReference>
<organism evidence="1 2">
    <name type="scientific">Massilia horti</name>
    <dbReference type="NCBI Taxonomy" id="2562153"/>
    <lineage>
        <taxon>Bacteria</taxon>
        <taxon>Pseudomonadati</taxon>
        <taxon>Pseudomonadota</taxon>
        <taxon>Betaproteobacteria</taxon>
        <taxon>Burkholderiales</taxon>
        <taxon>Oxalobacteraceae</taxon>
        <taxon>Telluria group</taxon>
        <taxon>Massilia</taxon>
    </lineage>
</organism>
<name>A0A4Y9SRJ4_9BURK</name>
<proteinExistence type="predicted"/>
<dbReference type="AlphaFoldDB" id="A0A4Y9SRJ4"/>
<dbReference type="RefSeq" id="WP_135191905.1">
    <property type="nucleotide sequence ID" value="NZ_SPUM01000144.1"/>
</dbReference>
<dbReference type="Proteomes" id="UP000297258">
    <property type="component" value="Unassembled WGS sequence"/>
</dbReference>
<evidence type="ECO:0000313" key="1">
    <source>
        <dbReference type="EMBL" id="TFW27959.1"/>
    </source>
</evidence>
<accession>A0A4Y9SRJ4</accession>
<gene>
    <name evidence="1" type="ORF">E4O92_22620</name>
</gene>
<keyword evidence="2" id="KW-1185">Reference proteome</keyword>
<dbReference type="NCBIfam" id="NF042415">
    <property type="entry name" value="STY0301_fam"/>
    <property type="match status" value="1"/>
</dbReference>
<sequence length="137" mass="15274">MAIVLASAVNAQEVECPKFFPAEVITLGGKLSGHAASARLTSANLSFAYMFSGQLYAEQTMVPPGDEKVKGGWNTEFYFTPEEKHWLVCRYGGSKWGDGNIERWEQLGQKITSCMLKVREFRHPHTPTDWSATAICK</sequence>
<evidence type="ECO:0000313" key="2">
    <source>
        <dbReference type="Proteomes" id="UP000297258"/>
    </source>
</evidence>
<reference evidence="1 2" key="1">
    <citation type="submission" date="2019-03" db="EMBL/GenBank/DDBJ databases">
        <title>Draft genome of Massilia hortus sp. nov., a novel bacterial species of the Oxalobacteraceae family.</title>
        <authorList>
            <person name="Peta V."/>
            <person name="Raths R."/>
            <person name="Bucking H."/>
        </authorList>
    </citation>
    <scope>NUCLEOTIDE SEQUENCE [LARGE SCALE GENOMIC DNA]</scope>
    <source>
        <strain evidence="1 2">ONC3</strain>
    </source>
</reference>
<dbReference type="EMBL" id="SPUM01000144">
    <property type="protein sequence ID" value="TFW27959.1"/>
    <property type="molecule type" value="Genomic_DNA"/>
</dbReference>